<protein>
    <submittedName>
        <fullName evidence="1">Uncharacterized protein</fullName>
    </submittedName>
</protein>
<dbReference type="EMBL" id="JAATJM010000001">
    <property type="protein sequence ID" value="NJC40179.1"/>
    <property type="molecule type" value="Genomic_DNA"/>
</dbReference>
<name>A0A7X5YK62_9CAUL</name>
<comment type="caution">
    <text evidence="1">The sequence shown here is derived from an EMBL/GenBank/DDBJ whole genome shotgun (WGS) entry which is preliminary data.</text>
</comment>
<proteinExistence type="predicted"/>
<accession>A0A7X5YK62</accession>
<organism evidence="1 2">
    <name type="scientific">Brevundimonas alba</name>
    <dbReference type="NCBI Taxonomy" id="74314"/>
    <lineage>
        <taxon>Bacteria</taxon>
        <taxon>Pseudomonadati</taxon>
        <taxon>Pseudomonadota</taxon>
        <taxon>Alphaproteobacteria</taxon>
        <taxon>Caulobacterales</taxon>
        <taxon>Caulobacteraceae</taxon>
        <taxon>Brevundimonas</taxon>
    </lineage>
</organism>
<reference evidence="1 2" key="1">
    <citation type="submission" date="2020-03" db="EMBL/GenBank/DDBJ databases">
        <title>Genomic Encyclopedia of Type Strains, Phase IV (KMG-IV): sequencing the most valuable type-strain genomes for metagenomic binning, comparative biology and taxonomic classification.</title>
        <authorList>
            <person name="Goeker M."/>
        </authorList>
    </citation>
    <scope>NUCLEOTIDE SEQUENCE [LARGE SCALE GENOMIC DNA]</scope>
    <source>
        <strain evidence="1 2">DSM 4736</strain>
    </source>
</reference>
<dbReference type="RefSeq" id="WP_168045085.1">
    <property type="nucleotide sequence ID" value="NZ_JAATJM010000001.1"/>
</dbReference>
<dbReference type="Proteomes" id="UP000587415">
    <property type="component" value="Unassembled WGS sequence"/>
</dbReference>
<keyword evidence="2" id="KW-1185">Reference proteome</keyword>
<evidence type="ECO:0000313" key="2">
    <source>
        <dbReference type="Proteomes" id="UP000587415"/>
    </source>
</evidence>
<evidence type="ECO:0000313" key="1">
    <source>
        <dbReference type="EMBL" id="NJC40179.1"/>
    </source>
</evidence>
<gene>
    <name evidence="1" type="ORF">GGQ87_000437</name>
</gene>
<sequence length="453" mass="48589">MSGLSVAHRVALAALIEQAPDPMLAKLSSVAIALPGERAVELGDMLLEESLDRARRRLVLAPLLPMFRPRADGVEAMTFPPAVLPRLWKAGSTREPALLPRLDREGSDAIAVCDRICLAAAAAVRDRPDLVWPADLQPDRREQGLADLAACLDLAHLARRGLPSLEVWLKRPDGDQIAELRLLLKDCAGVHLDGAQRVLEMLFSHLDDAVLILRIVTQSSCAAGREGFLSASELSGFVERLIAGVDARVARIAAFRPGSELATVEPIIDDLTWCANVLNELDVTLTLNPLSLWGKSVRDARVSIAGQLSGFLRAADRAVDRALPLERIQTSGRMTRKAPLLSAPVQGEGVQAARNLLKLVGAVRGPASIFGAEADRRKLVESLTDRLTDYADQALLLINDGEAADEVNALRLVELAARSLDLIDAKDAARTVRRRAAVAGAATDGSKPSSRAA</sequence>
<dbReference type="AlphaFoldDB" id="A0A7X5YK62"/>